<dbReference type="OrthoDB" id="359569at2759"/>
<evidence type="ECO:0000256" key="1">
    <source>
        <dbReference type="SAM" id="SignalP"/>
    </source>
</evidence>
<feature type="domain" description="CPW-WPC" evidence="2">
    <location>
        <begin position="550"/>
        <end position="609"/>
    </location>
</feature>
<comment type="caution">
    <text evidence="3">The sequence shown here is derived from an EMBL/GenBank/DDBJ whole genome shotgun (WGS) entry which is preliminary data.</text>
</comment>
<dbReference type="Pfam" id="PF09717">
    <property type="entry name" value="CPW_WPC"/>
    <property type="match status" value="6"/>
</dbReference>
<dbReference type="AlphaFoldDB" id="A0A9W5TEI9"/>
<dbReference type="Proteomes" id="UP001057455">
    <property type="component" value="Unassembled WGS sequence"/>
</dbReference>
<keyword evidence="1" id="KW-0732">Signal</keyword>
<sequence length="661" mass="73442">MCVIWLPWLYFTAAAALSADGTVLHEAIMREASRRYTAAGTTLTTEEINHRVNKSLEKASELLGLQVPKTQDGCEIDFSAFCPDGWVPTGDGIHCVLPNGAHTNTGLCGRALDMSDKSALDRLNLSEMCDLKWPCLKQDVVIPKEQGVCPRYWIKSGDECIADGTYTGPCNTTFKHSGQSPEELKQQIKACRLPFSKTCHILDEASDWSADCPLGWSLEDDNVCTQNSDQNMGTCGNKMKFGSINDKRQKAKLCNLVWPIKADTVESQCPLGWRQDAATGLCLAPASYTGPCQLRMDFSKYSTHDKAIWAHACGTSFWEPGTAAGAHIVTAGPRSDPDIFYRNGPVDEALSVVRFDKKVQDAGIMERQLEELEKLRKKSSDPSFLKTLARSIHTLREHIKKIGSTTPSFIQITTKVPTNEHRKCPYGWRQFDTVCVASETYGKVVPGCNIVQQMDQEYDKRCRADMTNDNHNDDFVRAYCPIGWRTRQIYFESLIRHVCVAPETYTEAQKAECGGTTVDFSARSPGFKRRWAYACGQRFPDFDDEHINKCVENFYWKCPSEWQQTDKGCEAPSHYEGPCPKSVTYSQLGTDSAKAAFSKKCRAAWPCIGTCQKDYSGDCPQGWNRLGASCVAPLPGSAQPVPQGITHVGNSICGPRIDIVK</sequence>
<feature type="domain" description="CPW-WPC" evidence="2">
    <location>
        <begin position="74"/>
        <end position="137"/>
    </location>
</feature>
<evidence type="ECO:0000313" key="3">
    <source>
        <dbReference type="EMBL" id="GFE54729.1"/>
    </source>
</evidence>
<dbReference type="SMART" id="SM01099">
    <property type="entry name" value="CPW_WPC"/>
    <property type="match status" value="5"/>
</dbReference>
<feature type="signal peptide" evidence="1">
    <location>
        <begin position="1"/>
        <end position="16"/>
    </location>
</feature>
<gene>
    <name evidence="3" type="ORF">BaOVIS_021330</name>
</gene>
<dbReference type="NCBIfam" id="TIGR01492">
    <property type="entry name" value="CPW_WPC"/>
    <property type="match status" value="2"/>
</dbReference>
<reference evidence="3" key="1">
    <citation type="submission" date="2019-12" db="EMBL/GenBank/DDBJ databases">
        <title>Genome sequence of Babesia ovis.</title>
        <authorList>
            <person name="Yamagishi J."/>
            <person name="Sevinc F."/>
            <person name="Xuan X."/>
        </authorList>
    </citation>
    <scope>NUCLEOTIDE SEQUENCE</scope>
    <source>
        <strain evidence="3">Selcuk</strain>
    </source>
</reference>
<keyword evidence="4" id="KW-1185">Reference proteome</keyword>
<proteinExistence type="predicted"/>
<feature type="chain" id="PRO_5040841048" evidence="1">
    <location>
        <begin position="17"/>
        <end position="661"/>
    </location>
</feature>
<evidence type="ECO:0000259" key="2">
    <source>
        <dbReference type="SMART" id="SM01099"/>
    </source>
</evidence>
<feature type="domain" description="CPW-WPC" evidence="2">
    <location>
        <begin position="145"/>
        <end position="201"/>
    </location>
</feature>
<name>A0A9W5TEI9_BABOV</name>
<feature type="domain" description="CPW-WPC" evidence="2">
    <location>
        <begin position="472"/>
        <end position="543"/>
    </location>
</feature>
<feature type="domain" description="CPW-WPC" evidence="2">
    <location>
        <begin position="206"/>
        <end position="322"/>
    </location>
</feature>
<organism evidence="3 4">
    <name type="scientific">Babesia ovis</name>
    <dbReference type="NCBI Taxonomy" id="5869"/>
    <lineage>
        <taxon>Eukaryota</taxon>
        <taxon>Sar</taxon>
        <taxon>Alveolata</taxon>
        <taxon>Apicomplexa</taxon>
        <taxon>Aconoidasida</taxon>
        <taxon>Piroplasmida</taxon>
        <taxon>Babesiidae</taxon>
        <taxon>Babesia</taxon>
    </lineage>
</organism>
<protein>
    <submittedName>
        <fullName evidence="3">CPW-WPC family protein, putative</fullName>
    </submittedName>
</protein>
<dbReference type="InterPro" id="IPR006387">
    <property type="entry name" value="CPW_WPC_dom"/>
</dbReference>
<accession>A0A9W5TEI9</accession>
<dbReference type="EMBL" id="BLIY01000017">
    <property type="protein sequence ID" value="GFE54729.1"/>
    <property type="molecule type" value="Genomic_DNA"/>
</dbReference>
<evidence type="ECO:0000313" key="4">
    <source>
        <dbReference type="Proteomes" id="UP001057455"/>
    </source>
</evidence>